<keyword evidence="2" id="KW-1185">Reference proteome</keyword>
<organism evidence="1 2">
    <name type="scientific">Drosophila willistoni</name>
    <name type="common">Fruit fly</name>
    <dbReference type="NCBI Taxonomy" id="7260"/>
    <lineage>
        <taxon>Eukaryota</taxon>
        <taxon>Metazoa</taxon>
        <taxon>Ecdysozoa</taxon>
        <taxon>Arthropoda</taxon>
        <taxon>Hexapoda</taxon>
        <taxon>Insecta</taxon>
        <taxon>Pterygota</taxon>
        <taxon>Neoptera</taxon>
        <taxon>Endopterygota</taxon>
        <taxon>Diptera</taxon>
        <taxon>Brachycera</taxon>
        <taxon>Muscomorpha</taxon>
        <taxon>Ephydroidea</taxon>
        <taxon>Drosophilidae</taxon>
        <taxon>Drosophila</taxon>
        <taxon>Sophophora</taxon>
    </lineage>
</organism>
<dbReference type="EMBL" id="CH963719">
    <property type="protein sequence ID" value="KRF97492.1"/>
    <property type="molecule type" value="Genomic_DNA"/>
</dbReference>
<dbReference type="AlphaFoldDB" id="A0A0Q9WVT9"/>
<protein>
    <submittedName>
        <fullName evidence="1">Uncharacterized protein</fullName>
    </submittedName>
</protein>
<proteinExistence type="predicted"/>
<evidence type="ECO:0000313" key="1">
    <source>
        <dbReference type="EMBL" id="KRF97492.1"/>
    </source>
</evidence>
<accession>A0A0Q9WVT9</accession>
<sequence>MHYIPDDSPLLQRRQAILREARSISVDRYKYTIAAEVATGRHQPMVP</sequence>
<evidence type="ECO:0000313" key="2">
    <source>
        <dbReference type="Proteomes" id="UP000007798"/>
    </source>
</evidence>
<gene>
    <name evidence="1" type="primary">Dwil\GK28316</name>
    <name evidence="1" type="ORF">Dwil_GK28316</name>
</gene>
<name>A0A0Q9WVT9_DROWI</name>
<dbReference type="InParanoid" id="A0A0Q9WVT9"/>
<feature type="non-terminal residue" evidence="1">
    <location>
        <position position="47"/>
    </location>
</feature>
<reference evidence="1 2" key="1">
    <citation type="journal article" date="2007" name="Nature">
        <title>Evolution of genes and genomes on the Drosophila phylogeny.</title>
        <authorList>
            <consortium name="Drosophila 12 Genomes Consortium"/>
            <person name="Clark A.G."/>
            <person name="Eisen M.B."/>
            <person name="Smith D.R."/>
            <person name="Bergman C.M."/>
            <person name="Oliver B."/>
            <person name="Markow T.A."/>
            <person name="Kaufman T.C."/>
            <person name="Kellis M."/>
            <person name="Gelbart W."/>
            <person name="Iyer V.N."/>
            <person name="Pollard D.A."/>
            <person name="Sackton T.B."/>
            <person name="Larracuente A.M."/>
            <person name="Singh N.D."/>
            <person name="Abad J.P."/>
            <person name="Abt D.N."/>
            <person name="Adryan B."/>
            <person name="Aguade M."/>
            <person name="Akashi H."/>
            <person name="Anderson W.W."/>
            <person name="Aquadro C.F."/>
            <person name="Ardell D.H."/>
            <person name="Arguello R."/>
            <person name="Artieri C.G."/>
            <person name="Barbash D.A."/>
            <person name="Barker D."/>
            <person name="Barsanti P."/>
            <person name="Batterham P."/>
            <person name="Batzoglou S."/>
            <person name="Begun D."/>
            <person name="Bhutkar A."/>
            <person name="Blanco E."/>
            <person name="Bosak S.A."/>
            <person name="Bradley R.K."/>
            <person name="Brand A.D."/>
            <person name="Brent M.R."/>
            <person name="Brooks A.N."/>
            <person name="Brown R.H."/>
            <person name="Butlin R.K."/>
            <person name="Caggese C."/>
            <person name="Calvi B.R."/>
            <person name="Bernardo de Carvalho A."/>
            <person name="Caspi A."/>
            <person name="Castrezana S."/>
            <person name="Celniker S.E."/>
            <person name="Chang J.L."/>
            <person name="Chapple C."/>
            <person name="Chatterji S."/>
            <person name="Chinwalla A."/>
            <person name="Civetta A."/>
            <person name="Clifton S.W."/>
            <person name="Comeron J.M."/>
            <person name="Costello J.C."/>
            <person name="Coyne J.A."/>
            <person name="Daub J."/>
            <person name="David R.G."/>
            <person name="Delcher A.L."/>
            <person name="Delehaunty K."/>
            <person name="Do C.B."/>
            <person name="Ebling H."/>
            <person name="Edwards K."/>
            <person name="Eickbush T."/>
            <person name="Evans J.D."/>
            <person name="Filipski A."/>
            <person name="Findeiss S."/>
            <person name="Freyhult E."/>
            <person name="Fulton L."/>
            <person name="Fulton R."/>
            <person name="Garcia A.C."/>
            <person name="Gardiner A."/>
            <person name="Garfield D.A."/>
            <person name="Garvin B.E."/>
            <person name="Gibson G."/>
            <person name="Gilbert D."/>
            <person name="Gnerre S."/>
            <person name="Godfrey J."/>
            <person name="Good R."/>
            <person name="Gotea V."/>
            <person name="Gravely B."/>
            <person name="Greenberg A.J."/>
            <person name="Griffiths-Jones S."/>
            <person name="Gross S."/>
            <person name="Guigo R."/>
            <person name="Gustafson E.A."/>
            <person name="Haerty W."/>
            <person name="Hahn M.W."/>
            <person name="Halligan D.L."/>
            <person name="Halpern A.L."/>
            <person name="Halter G.M."/>
            <person name="Han M.V."/>
            <person name="Heger A."/>
            <person name="Hillier L."/>
            <person name="Hinrichs A.S."/>
            <person name="Holmes I."/>
            <person name="Hoskins R.A."/>
            <person name="Hubisz M.J."/>
            <person name="Hultmark D."/>
            <person name="Huntley M.A."/>
            <person name="Jaffe D.B."/>
            <person name="Jagadeeshan S."/>
            <person name="Jeck W.R."/>
            <person name="Johnson J."/>
            <person name="Jones C.D."/>
            <person name="Jordan W.C."/>
            <person name="Karpen G.H."/>
            <person name="Kataoka E."/>
            <person name="Keightley P.D."/>
            <person name="Kheradpour P."/>
            <person name="Kirkness E.F."/>
            <person name="Koerich L.B."/>
            <person name="Kristiansen K."/>
            <person name="Kudrna D."/>
            <person name="Kulathinal R.J."/>
            <person name="Kumar S."/>
            <person name="Kwok R."/>
            <person name="Lander E."/>
            <person name="Langley C.H."/>
            <person name="Lapoint R."/>
            <person name="Lazzaro B.P."/>
            <person name="Lee S.J."/>
            <person name="Levesque L."/>
            <person name="Li R."/>
            <person name="Lin C.F."/>
            <person name="Lin M.F."/>
            <person name="Lindblad-Toh K."/>
            <person name="Llopart A."/>
            <person name="Long M."/>
            <person name="Low L."/>
            <person name="Lozovsky E."/>
            <person name="Lu J."/>
            <person name="Luo M."/>
            <person name="Machado C.A."/>
            <person name="Makalowski W."/>
            <person name="Marzo M."/>
            <person name="Matsuda M."/>
            <person name="Matzkin L."/>
            <person name="McAllister B."/>
            <person name="McBride C.S."/>
            <person name="McKernan B."/>
            <person name="McKernan K."/>
            <person name="Mendez-Lago M."/>
            <person name="Minx P."/>
            <person name="Mollenhauer M.U."/>
            <person name="Montooth K."/>
            <person name="Mount S.M."/>
            <person name="Mu X."/>
            <person name="Myers E."/>
            <person name="Negre B."/>
            <person name="Newfeld S."/>
            <person name="Nielsen R."/>
            <person name="Noor M.A."/>
            <person name="O'Grady P."/>
            <person name="Pachter L."/>
            <person name="Papaceit M."/>
            <person name="Parisi M.J."/>
            <person name="Parisi M."/>
            <person name="Parts L."/>
            <person name="Pedersen J.S."/>
            <person name="Pesole G."/>
            <person name="Phillippy A.M."/>
            <person name="Ponting C.P."/>
            <person name="Pop M."/>
            <person name="Porcelli D."/>
            <person name="Powell J.R."/>
            <person name="Prohaska S."/>
            <person name="Pruitt K."/>
            <person name="Puig M."/>
            <person name="Quesneville H."/>
            <person name="Ram K.R."/>
            <person name="Rand D."/>
            <person name="Rasmussen M.D."/>
            <person name="Reed L.K."/>
            <person name="Reenan R."/>
            <person name="Reily A."/>
            <person name="Remington K.A."/>
            <person name="Rieger T.T."/>
            <person name="Ritchie M.G."/>
            <person name="Robin C."/>
            <person name="Rogers Y.H."/>
            <person name="Rohde C."/>
            <person name="Rozas J."/>
            <person name="Rubenfield M.J."/>
            <person name="Ruiz A."/>
            <person name="Russo S."/>
            <person name="Salzberg S.L."/>
            <person name="Sanchez-Gracia A."/>
            <person name="Saranga D.J."/>
            <person name="Sato H."/>
            <person name="Schaeffer S.W."/>
            <person name="Schatz M.C."/>
            <person name="Schlenke T."/>
            <person name="Schwartz R."/>
            <person name="Segarra C."/>
            <person name="Singh R.S."/>
            <person name="Sirot L."/>
            <person name="Sirota M."/>
            <person name="Sisneros N.B."/>
            <person name="Smith C.D."/>
            <person name="Smith T.F."/>
            <person name="Spieth J."/>
            <person name="Stage D.E."/>
            <person name="Stark A."/>
            <person name="Stephan W."/>
            <person name="Strausberg R.L."/>
            <person name="Strempel S."/>
            <person name="Sturgill D."/>
            <person name="Sutton G."/>
            <person name="Sutton G.G."/>
            <person name="Tao W."/>
            <person name="Teichmann S."/>
            <person name="Tobari Y.N."/>
            <person name="Tomimura Y."/>
            <person name="Tsolas J.M."/>
            <person name="Valente V.L."/>
            <person name="Venter E."/>
            <person name="Venter J.C."/>
            <person name="Vicario S."/>
            <person name="Vieira F.G."/>
            <person name="Vilella A.J."/>
            <person name="Villasante A."/>
            <person name="Walenz B."/>
            <person name="Wang J."/>
            <person name="Wasserman M."/>
            <person name="Watts T."/>
            <person name="Wilson D."/>
            <person name="Wilson R.K."/>
            <person name="Wing R.A."/>
            <person name="Wolfner M.F."/>
            <person name="Wong A."/>
            <person name="Wong G.K."/>
            <person name="Wu C.I."/>
            <person name="Wu G."/>
            <person name="Yamamoto D."/>
            <person name="Yang H.P."/>
            <person name="Yang S.P."/>
            <person name="Yorke J.A."/>
            <person name="Yoshida K."/>
            <person name="Zdobnov E."/>
            <person name="Zhang P."/>
            <person name="Zhang Y."/>
            <person name="Zimin A.V."/>
            <person name="Baldwin J."/>
            <person name="Abdouelleil A."/>
            <person name="Abdulkadir J."/>
            <person name="Abebe A."/>
            <person name="Abera B."/>
            <person name="Abreu J."/>
            <person name="Acer S.C."/>
            <person name="Aftuck L."/>
            <person name="Alexander A."/>
            <person name="An P."/>
            <person name="Anderson E."/>
            <person name="Anderson S."/>
            <person name="Arachi H."/>
            <person name="Azer M."/>
            <person name="Bachantsang P."/>
            <person name="Barry A."/>
            <person name="Bayul T."/>
            <person name="Berlin A."/>
            <person name="Bessette D."/>
            <person name="Bloom T."/>
            <person name="Blye J."/>
            <person name="Boguslavskiy L."/>
            <person name="Bonnet C."/>
            <person name="Boukhgalter B."/>
            <person name="Bourzgui I."/>
            <person name="Brown A."/>
            <person name="Cahill P."/>
            <person name="Channer S."/>
            <person name="Cheshatsang Y."/>
            <person name="Chuda L."/>
            <person name="Citroen M."/>
            <person name="Collymore A."/>
            <person name="Cooke P."/>
            <person name="Costello M."/>
            <person name="D'Aco K."/>
            <person name="Daza R."/>
            <person name="De Haan G."/>
            <person name="DeGray S."/>
            <person name="DeMaso C."/>
            <person name="Dhargay N."/>
            <person name="Dooley K."/>
            <person name="Dooley E."/>
            <person name="Doricent M."/>
            <person name="Dorje P."/>
            <person name="Dorjee K."/>
            <person name="Dupes A."/>
            <person name="Elong R."/>
            <person name="Falk J."/>
            <person name="Farina A."/>
            <person name="Faro S."/>
            <person name="Ferguson D."/>
            <person name="Fisher S."/>
            <person name="Foley C.D."/>
            <person name="Franke A."/>
            <person name="Friedrich D."/>
            <person name="Gadbois L."/>
            <person name="Gearin G."/>
            <person name="Gearin C.R."/>
            <person name="Giannoukos G."/>
            <person name="Goode T."/>
            <person name="Graham J."/>
            <person name="Grandbois E."/>
            <person name="Grewal S."/>
            <person name="Gyaltsen K."/>
            <person name="Hafez N."/>
            <person name="Hagos B."/>
            <person name="Hall J."/>
            <person name="Henson C."/>
            <person name="Hollinger A."/>
            <person name="Honan T."/>
            <person name="Huard M.D."/>
            <person name="Hughes L."/>
            <person name="Hurhula B."/>
            <person name="Husby M.E."/>
            <person name="Kamat A."/>
            <person name="Kanga B."/>
            <person name="Kashin S."/>
            <person name="Khazanovich D."/>
            <person name="Kisner P."/>
            <person name="Lance K."/>
            <person name="Lara M."/>
            <person name="Lee W."/>
            <person name="Lennon N."/>
            <person name="Letendre F."/>
            <person name="LeVine R."/>
            <person name="Lipovsky A."/>
            <person name="Liu X."/>
            <person name="Liu J."/>
            <person name="Liu S."/>
            <person name="Lokyitsang T."/>
            <person name="Lokyitsang Y."/>
            <person name="Lubonja R."/>
            <person name="Lui A."/>
            <person name="MacDonald P."/>
            <person name="Magnisalis V."/>
            <person name="Maru K."/>
            <person name="Matthews C."/>
            <person name="McCusker W."/>
            <person name="McDonough S."/>
            <person name="Mehta T."/>
            <person name="Meldrim J."/>
            <person name="Meneus L."/>
            <person name="Mihai O."/>
            <person name="Mihalev A."/>
            <person name="Mihova T."/>
            <person name="Mittelman R."/>
            <person name="Mlenga V."/>
            <person name="Montmayeur A."/>
            <person name="Mulrain L."/>
            <person name="Navidi A."/>
            <person name="Naylor J."/>
            <person name="Negash T."/>
            <person name="Nguyen T."/>
            <person name="Nguyen N."/>
            <person name="Nicol R."/>
            <person name="Norbu C."/>
            <person name="Norbu N."/>
            <person name="Novod N."/>
            <person name="O'Neill B."/>
            <person name="Osman S."/>
            <person name="Markiewicz E."/>
            <person name="Oyono O.L."/>
            <person name="Patti C."/>
            <person name="Phunkhang P."/>
            <person name="Pierre F."/>
            <person name="Priest M."/>
            <person name="Raghuraman S."/>
            <person name="Rege F."/>
            <person name="Reyes R."/>
            <person name="Rise C."/>
            <person name="Rogov P."/>
            <person name="Ross K."/>
            <person name="Ryan E."/>
            <person name="Settipalli S."/>
            <person name="Shea T."/>
            <person name="Sherpa N."/>
            <person name="Shi L."/>
            <person name="Shih D."/>
            <person name="Sparrow T."/>
            <person name="Spaulding J."/>
            <person name="Stalker J."/>
            <person name="Stange-Thomann N."/>
            <person name="Stavropoulos S."/>
            <person name="Stone C."/>
            <person name="Strader C."/>
            <person name="Tesfaye S."/>
            <person name="Thomson T."/>
            <person name="Thoulutsang Y."/>
            <person name="Thoulutsang D."/>
            <person name="Topham K."/>
            <person name="Topping I."/>
            <person name="Tsamla T."/>
            <person name="Vassiliev H."/>
            <person name="Vo A."/>
            <person name="Wangchuk T."/>
            <person name="Wangdi T."/>
            <person name="Weiand M."/>
            <person name="Wilkinson J."/>
            <person name="Wilson A."/>
            <person name="Yadav S."/>
            <person name="Young G."/>
            <person name="Yu Q."/>
            <person name="Zembek L."/>
            <person name="Zhong D."/>
            <person name="Zimmer A."/>
            <person name="Zwirko Z."/>
            <person name="Jaffe D.B."/>
            <person name="Alvarez P."/>
            <person name="Brockman W."/>
            <person name="Butler J."/>
            <person name="Chin C."/>
            <person name="Gnerre S."/>
            <person name="Grabherr M."/>
            <person name="Kleber M."/>
            <person name="Mauceli E."/>
            <person name="MacCallum I."/>
        </authorList>
    </citation>
    <scope>NUCLEOTIDE SEQUENCE [LARGE SCALE GENOMIC DNA]</scope>
    <source>
        <strain evidence="2">Tucson 14030-0811.24</strain>
    </source>
</reference>
<dbReference type="Proteomes" id="UP000007798">
    <property type="component" value="Unassembled WGS sequence"/>
</dbReference>